<dbReference type="Gene3D" id="6.20.210.20">
    <property type="entry name" value="THAP domain"/>
    <property type="match status" value="1"/>
</dbReference>
<dbReference type="EMBL" id="JABSTR010001626">
    <property type="protein sequence ID" value="KAH9384120.1"/>
    <property type="molecule type" value="Genomic_DNA"/>
</dbReference>
<evidence type="ECO:0000256" key="11">
    <source>
        <dbReference type="ARBA" id="ARBA00023306"/>
    </source>
</evidence>
<comment type="similarity">
    <text evidence="2">Belongs to the THAP1 family.</text>
</comment>
<dbReference type="VEuPathDB" id="VectorBase:HLOH_040186"/>
<feature type="region of interest" description="Disordered" evidence="13">
    <location>
        <begin position="142"/>
        <end position="178"/>
    </location>
</feature>
<dbReference type="SMART" id="SM00980">
    <property type="entry name" value="THAP"/>
    <property type="match status" value="1"/>
</dbReference>
<evidence type="ECO:0000256" key="3">
    <source>
        <dbReference type="ARBA" id="ARBA00022723"/>
    </source>
</evidence>
<proteinExistence type="inferred from homology"/>
<gene>
    <name evidence="15" type="ORF">HPB48_026106</name>
</gene>
<keyword evidence="5" id="KW-0862">Zinc</keyword>
<dbReference type="Proteomes" id="UP000821853">
    <property type="component" value="Unassembled WGS sequence"/>
</dbReference>
<dbReference type="PROSITE" id="PS50950">
    <property type="entry name" value="ZF_THAP"/>
    <property type="match status" value="1"/>
</dbReference>
<dbReference type="InterPro" id="IPR038441">
    <property type="entry name" value="THAP_Znf_sf"/>
</dbReference>
<dbReference type="AlphaFoldDB" id="A0A9J6HB81"/>
<dbReference type="Pfam" id="PF05485">
    <property type="entry name" value="THAP"/>
    <property type="match status" value="1"/>
</dbReference>
<dbReference type="InterPro" id="IPR006612">
    <property type="entry name" value="THAP_Znf"/>
</dbReference>
<evidence type="ECO:0000256" key="1">
    <source>
        <dbReference type="ARBA" id="ARBA00004642"/>
    </source>
</evidence>
<evidence type="ECO:0000256" key="10">
    <source>
        <dbReference type="ARBA" id="ARBA00023242"/>
    </source>
</evidence>
<evidence type="ECO:0000256" key="5">
    <source>
        <dbReference type="ARBA" id="ARBA00022833"/>
    </source>
</evidence>
<keyword evidence="10" id="KW-0539">Nucleus</keyword>
<dbReference type="GO" id="GO:0043565">
    <property type="term" value="F:sequence-specific DNA binding"/>
    <property type="evidence" value="ECO:0007669"/>
    <property type="project" value="InterPro"/>
</dbReference>
<reference evidence="15 16" key="1">
    <citation type="journal article" date="2020" name="Cell">
        <title>Large-Scale Comparative Analyses of Tick Genomes Elucidate Their Genetic Diversity and Vector Capacities.</title>
        <authorList>
            <consortium name="Tick Genome and Microbiome Consortium (TIGMIC)"/>
            <person name="Jia N."/>
            <person name="Wang J."/>
            <person name="Shi W."/>
            <person name="Du L."/>
            <person name="Sun Y."/>
            <person name="Zhan W."/>
            <person name="Jiang J.F."/>
            <person name="Wang Q."/>
            <person name="Zhang B."/>
            <person name="Ji P."/>
            <person name="Bell-Sakyi L."/>
            <person name="Cui X.M."/>
            <person name="Yuan T.T."/>
            <person name="Jiang B.G."/>
            <person name="Yang W.F."/>
            <person name="Lam T.T."/>
            <person name="Chang Q.C."/>
            <person name="Ding S.J."/>
            <person name="Wang X.J."/>
            <person name="Zhu J.G."/>
            <person name="Ruan X.D."/>
            <person name="Zhao L."/>
            <person name="Wei J.T."/>
            <person name="Ye R.Z."/>
            <person name="Que T.C."/>
            <person name="Du C.H."/>
            <person name="Zhou Y.H."/>
            <person name="Cheng J.X."/>
            <person name="Dai P.F."/>
            <person name="Guo W.B."/>
            <person name="Han X.H."/>
            <person name="Huang E.J."/>
            <person name="Li L.F."/>
            <person name="Wei W."/>
            <person name="Gao Y.C."/>
            <person name="Liu J.Z."/>
            <person name="Shao H.Z."/>
            <person name="Wang X."/>
            <person name="Wang C.C."/>
            <person name="Yang T.C."/>
            <person name="Huo Q.B."/>
            <person name="Li W."/>
            <person name="Chen H.Y."/>
            <person name="Chen S.E."/>
            <person name="Zhou L.G."/>
            <person name="Ni X.B."/>
            <person name="Tian J.H."/>
            <person name="Sheng Y."/>
            <person name="Liu T."/>
            <person name="Pan Y.S."/>
            <person name="Xia L.Y."/>
            <person name="Li J."/>
            <person name="Zhao F."/>
            <person name="Cao W.C."/>
        </authorList>
    </citation>
    <scope>NUCLEOTIDE SEQUENCE [LARGE SCALE GENOMIC DNA]</scope>
    <source>
        <strain evidence="15">HaeL-2018</strain>
    </source>
</reference>
<evidence type="ECO:0000256" key="2">
    <source>
        <dbReference type="ARBA" id="ARBA00006177"/>
    </source>
</evidence>
<feature type="domain" description="THAP-type" evidence="14">
    <location>
        <begin position="36"/>
        <end position="132"/>
    </location>
</feature>
<dbReference type="GO" id="GO:0008270">
    <property type="term" value="F:zinc ion binding"/>
    <property type="evidence" value="ECO:0007669"/>
    <property type="project" value="UniProtKB-KW"/>
</dbReference>
<keyword evidence="8 12" id="KW-0238">DNA-binding</keyword>
<evidence type="ECO:0000256" key="7">
    <source>
        <dbReference type="ARBA" id="ARBA00023054"/>
    </source>
</evidence>
<organism evidence="15 16">
    <name type="scientific">Haemaphysalis longicornis</name>
    <name type="common">Bush tick</name>
    <dbReference type="NCBI Taxonomy" id="44386"/>
    <lineage>
        <taxon>Eukaryota</taxon>
        <taxon>Metazoa</taxon>
        <taxon>Ecdysozoa</taxon>
        <taxon>Arthropoda</taxon>
        <taxon>Chelicerata</taxon>
        <taxon>Arachnida</taxon>
        <taxon>Acari</taxon>
        <taxon>Parasitiformes</taxon>
        <taxon>Ixodida</taxon>
        <taxon>Ixodoidea</taxon>
        <taxon>Ixodidae</taxon>
        <taxon>Haemaphysalinae</taxon>
        <taxon>Haemaphysalis</taxon>
    </lineage>
</organism>
<evidence type="ECO:0000256" key="13">
    <source>
        <dbReference type="SAM" id="MobiDB-lite"/>
    </source>
</evidence>
<evidence type="ECO:0000256" key="4">
    <source>
        <dbReference type="ARBA" id="ARBA00022771"/>
    </source>
</evidence>
<dbReference type="InterPro" id="IPR026516">
    <property type="entry name" value="THAP1/10"/>
</dbReference>
<evidence type="ECO:0000259" key="14">
    <source>
        <dbReference type="PROSITE" id="PS50950"/>
    </source>
</evidence>
<dbReference type="SUPFAM" id="SSF57716">
    <property type="entry name" value="Glucocorticoid receptor-like (DNA-binding domain)"/>
    <property type="match status" value="1"/>
</dbReference>
<accession>A0A9J6HB81</accession>
<evidence type="ECO:0000313" key="16">
    <source>
        <dbReference type="Proteomes" id="UP000821853"/>
    </source>
</evidence>
<keyword evidence="4 12" id="KW-0863">Zinc-finger</keyword>
<dbReference type="PANTHER" id="PTHR46600:SF1">
    <property type="entry name" value="THAP DOMAIN-CONTAINING PROTEIN 1"/>
    <property type="match status" value="1"/>
</dbReference>
<keyword evidence="3" id="KW-0479">Metal-binding</keyword>
<keyword evidence="7" id="KW-0175">Coiled coil</keyword>
<dbReference type="OrthoDB" id="6509376at2759"/>
<keyword evidence="6" id="KW-0805">Transcription regulation</keyword>
<comment type="subcellular location">
    <subcellularLocation>
        <location evidence="1">Nucleus</location>
        <location evidence="1">Nucleoplasm</location>
    </subcellularLocation>
</comment>
<evidence type="ECO:0000256" key="9">
    <source>
        <dbReference type="ARBA" id="ARBA00023163"/>
    </source>
</evidence>
<sequence length="354" mass="40426">MRRAAGSRSRRPRGDEQNSCSFYPCAYEWRRKRKKTETHCFAPGCKTGYPGFRKVDGRTLSLFRAPQDDERRKQWERNLHRKDKPLCDSAVCERHFESHYIQRYYVHIINGQEVRFPRGTVGLAADAVPTLLPDLPAYLSKVSKKRPERKRPEDPGPSSKKVRLSRRDVHEPCPQDDTSVTNVVELDEPIGLQDISDNFAIPQRWTKLHVPDFERVAYATTSVSRNPFAVTHEKCPLFTTNEAREVVARVYYRGKEGAGMCVGSLTEAAKIMEKADAAILCKGVMEEKEFNDTYLEHLTEHLKASTRIVQGIVFSKSCSGASTETRKQLCCFLTGYIYYTNSNSFINSIMHADC</sequence>
<keyword evidence="11" id="KW-0131">Cell cycle</keyword>
<dbReference type="PANTHER" id="PTHR46600">
    <property type="entry name" value="THAP DOMAIN-CONTAINING"/>
    <property type="match status" value="1"/>
</dbReference>
<dbReference type="SMART" id="SM00692">
    <property type="entry name" value="DM3"/>
    <property type="match status" value="1"/>
</dbReference>
<evidence type="ECO:0000256" key="8">
    <source>
        <dbReference type="ARBA" id="ARBA00023125"/>
    </source>
</evidence>
<protein>
    <recommendedName>
        <fullName evidence="14">THAP-type domain-containing protein</fullName>
    </recommendedName>
</protein>
<dbReference type="OMA" id="INSIMHA"/>
<dbReference type="GO" id="GO:0005654">
    <property type="term" value="C:nucleoplasm"/>
    <property type="evidence" value="ECO:0007669"/>
    <property type="project" value="UniProtKB-SubCell"/>
</dbReference>
<keyword evidence="16" id="KW-1185">Reference proteome</keyword>
<comment type="caution">
    <text evidence="15">The sequence shown here is derived from an EMBL/GenBank/DDBJ whole genome shotgun (WGS) entry which is preliminary data.</text>
</comment>
<name>A0A9J6HB81_HAELO</name>
<evidence type="ECO:0000256" key="12">
    <source>
        <dbReference type="PROSITE-ProRule" id="PRU00309"/>
    </source>
</evidence>
<evidence type="ECO:0000313" key="15">
    <source>
        <dbReference type="EMBL" id="KAH9384120.1"/>
    </source>
</evidence>
<evidence type="ECO:0000256" key="6">
    <source>
        <dbReference type="ARBA" id="ARBA00023015"/>
    </source>
</evidence>
<keyword evidence="9" id="KW-0804">Transcription</keyword>